<keyword evidence="2" id="KW-1185">Reference proteome</keyword>
<dbReference type="OrthoDB" id="27614at10239"/>
<accession>A0A0E3JJ47</accession>
<name>A0A0E3JJ47_9CAUD</name>
<sequence length="61" mass="7377">MSENIVQVNENIINFEQEIVTAMMVILEGKVENDPEYLRYLSYMLRMSREETRKWDGVKHR</sequence>
<organism evidence="1 2">
    <name type="scientific">Bacillus phage Stahl</name>
    <dbReference type="NCBI Taxonomy" id="1610832"/>
    <lineage>
        <taxon>Viruses</taxon>
        <taxon>Duplodnaviria</taxon>
        <taxon>Heunggongvirae</taxon>
        <taxon>Uroviricota</taxon>
        <taxon>Caudoviricetes</taxon>
        <taxon>Slashvirus</taxon>
        <taxon>Slashvirus stahl</taxon>
    </lineage>
</organism>
<dbReference type="RefSeq" id="YP_009203677.1">
    <property type="nucleotide sequence ID" value="NC_028856.1"/>
</dbReference>
<reference evidence="1 2" key="1">
    <citation type="journal article" date="2015" name="Genome Announc.">
        <title>Complete Genome Sequence of Bacillus megaterium Siphophage Stahl.</title>
        <authorList>
            <person name="Brizendine A.M."/>
            <person name="Rousseau S."/>
            <person name="Hernandez A.C."/>
            <person name="Kuty Everett G.F."/>
        </authorList>
    </citation>
    <scope>NUCLEOTIDE SEQUENCE [LARGE SCALE GENOMIC DNA]</scope>
</reference>
<gene>
    <name evidence="1" type="ORF">CPT_Stahl73</name>
</gene>
<dbReference type="KEGG" id="vg:26647876"/>
<dbReference type="Proteomes" id="UP000033015">
    <property type="component" value="Segment"/>
</dbReference>
<evidence type="ECO:0000313" key="1">
    <source>
        <dbReference type="EMBL" id="AKA61501.1"/>
    </source>
</evidence>
<dbReference type="EMBL" id="KP696447">
    <property type="protein sequence ID" value="AKA61501.1"/>
    <property type="molecule type" value="Genomic_DNA"/>
</dbReference>
<dbReference type="GeneID" id="26647876"/>
<reference evidence="2" key="2">
    <citation type="submission" date="2015-01" db="EMBL/GenBank/DDBJ databases">
        <title>Complete Genome of Bacillus megaterium Siphophage Stahl.</title>
        <authorList>
            <person name="Brizendine A.M."/>
            <person name="Rousseau S."/>
            <person name="Hernandez A.C."/>
            <person name="Everett G.F.K."/>
        </authorList>
    </citation>
    <scope>NUCLEOTIDE SEQUENCE [LARGE SCALE GENOMIC DNA]</scope>
</reference>
<evidence type="ECO:0000313" key="2">
    <source>
        <dbReference type="Proteomes" id="UP000033015"/>
    </source>
</evidence>
<proteinExistence type="predicted"/>
<protein>
    <submittedName>
        <fullName evidence="1">Uncharacterized protein</fullName>
    </submittedName>
</protein>